<evidence type="ECO:0000256" key="1">
    <source>
        <dbReference type="ARBA" id="ARBA00022490"/>
    </source>
</evidence>
<evidence type="ECO:0000256" key="3">
    <source>
        <dbReference type="ARBA" id="ARBA00022679"/>
    </source>
</evidence>
<accession>A0A377JJ42</accession>
<dbReference type="AlphaFoldDB" id="A0A377JJ42"/>
<keyword evidence="5 6" id="KW-0819">tRNA processing</keyword>
<reference evidence="8 9" key="1">
    <citation type="submission" date="2018-06" db="EMBL/GenBank/DDBJ databases">
        <authorList>
            <consortium name="Pathogen Informatics"/>
            <person name="Doyle S."/>
        </authorList>
    </citation>
    <scope>NUCLEOTIDE SEQUENCE [LARGE SCALE GENOMIC DNA]</scope>
    <source>
        <strain evidence="8 9">NCTC10672</strain>
    </source>
</reference>
<dbReference type="SUPFAM" id="SSF53335">
    <property type="entry name" value="S-adenosyl-L-methionine-dependent methyltransferases"/>
    <property type="match status" value="1"/>
</dbReference>
<comment type="similarity">
    <text evidence="6">Belongs to the methyltransferase superfamily. tRNA (adenine-N(6)-)-methyltransferase family.</text>
</comment>
<dbReference type="InterPro" id="IPR007848">
    <property type="entry name" value="Small_mtfrase_dom"/>
</dbReference>
<comment type="catalytic activity">
    <reaction evidence="6">
        <text>adenosine(37) in tRNA1(Val) + S-adenosyl-L-methionine = N(6)-methyladenosine(37) in tRNA1(Val) + S-adenosyl-L-homocysteine + H(+)</text>
        <dbReference type="Rhea" id="RHEA:43160"/>
        <dbReference type="Rhea" id="RHEA-COMP:10369"/>
        <dbReference type="Rhea" id="RHEA-COMP:10370"/>
        <dbReference type="ChEBI" id="CHEBI:15378"/>
        <dbReference type="ChEBI" id="CHEBI:57856"/>
        <dbReference type="ChEBI" id="CHEBI:59789"/>
        <dbReference type="ChEBI" id="CHEBI:74411"/>
        <dbReference type="ChEBI" id="CHEBI:74449"/>
        <dbReference type="EC" id="2.1.1.223"/>
    </reaction>
</comment>
<dbReference type="EC" id="2.1.1.223" evidence="6"/>
<evidence type="ECO:0000256" key="4">
    <source>
        <dbReference type="ARBA" id="ARBA00022691"/>
    </source>
</evidence>
<comment type="subcellular location">
    <subcellularLocation>
        <location evidence="6">Cytoplasm</location>
    </subcellularLocation>
</comment>
<evidence type="ECO:0000259" key="7">
    <source>
        <dbReference type="Pfam" id="PF05175"/>
    </source>
</evidence>
<dbReference type="Proteomes" id="UP000254186">
    <property type="component" value="Unassembled WGS sequence"/>
</dbReference>
<dbReference type="PANTHER" id="PTHR47739">
    <property type="entry name" value="TRNA1(VAL) (ADENINE(37)-N6)-METHYLTRANSFERASE"/>
    <property type="match status" value="1"/>
</dbReference>
<dbReference type="InterPro" id="IPR022882">
    <property type="entry name" value="tRNA_adenine-N6_MeTrfase"/>
</dbReference>
<organism evidence="8 9">
    <name type="scientific">Haemophilus parainfluenzae</name>
    <dbReference type="NCBI Taxonomy" id="729"/>
    <lineage>
        <taxon>Bacteria</taxon>
        <taxon>Pseudomonadati</taxon>
        <taxon>Pseudomonadota</taxon>
        <taxon>Gammaproteobacteria</taxon>
        <taxon>Pasteurellales</taxon>
        <taxon>Pasteurellaceae</taxon>
        <taxon>Haemophilus</taxon>
    </lineage>
</organism>
<keyword evidence="1 6" id="KW-0963">Cytoplasm</keyword>
<sequence length="232" mass="26510">MSSFTFKQFHINQQHCAMKVGTDGILLGAWADVSDCQRILDMGTGTGLVALMLAQLSHEHCQIEAVELDPFAAQQAQENFQTSPWHNRLHLTRQDVQTYCQQTAHQFDLIVANPPYFAQGVECKNDERALARYVQQSHLDWLNWAMSCLSEKGKISFVLPYEAGKTLINSTALYCIKQTDVITKIGKDPQRMLLTFSREHLPQVKDSLVIYDENNQYTEEFIALTKAFYLKM</sequence>
<keyword evidence="4 6" id="KW-0949">S-adenosyl-L-methionine</keyword>
<protein>
    <recommendedName>
        <fullName evidence="6">tRNA1(Val) (adenine(37)-N6)-methyltransferase</fullName>
        <ecNumber evidence="6">2.1.1.223</ecNumber>
    </recommendedName>
    <alternativeName>
        <fullName evidence="6">tRNA m6A37 methyltransferase</fullName>
    </alternativeName>
</protein>
<proteinExistence type="inferred from homology"/>
<keyword evidence="2 6" id="KW-0489">Methyltransferase</keyword>
<dbReference type="GO" id="GO:0003676">
    <property type="term" value="F:nucleic acid binding"/>
    <property type="evidence" value="ECO:0007669"/>
    <property type="project" value="InterPro"/>
</dbReference>
<comment type="function">
    <text evidence="6">Specifically methylates the adenine in position 37 of tRNA(1)(Val) (anticodon cmo5UAC).</text>
</comment>
<dbReference type="Gene3D" id="3.40.50.150">
    <property type="entry name" value="Vaccinia Virus protein VP39"/>
    <property type="match status" value="1"/>
</dbReference>
<dbReference type="HAMAP" id="MF_01872">
    <property type="entry name" value="tRNA_methyltr_YfiC"/>
    <property type="match status" value="1"/>
</dbReference>
<dbReference type="PRINTS" id="PR00507">
    <property type="entry name" value="N12N6MTFRASE"/>
</dbReference>
<gene>
    <name evidence="8" type="primary">yfiC</name>
    <name evidence="8" type="ORF">NCTC10672_01020</name>
</gene>
<dbReference type="InterPro" id="IPR029063">
    <property type="entry name" value="SAM-dependent_MTases_sf"/>
</dbReference>
<dbReference type="GO" id="GO:0032259">
    <property type="term" value="P:methylation"/>
    <property type="evidence" value="ECO:0007669"/>
    <property type="project" value="UniProtKB-KW"/>
</dbReference>
<dbReference type="GO" id="GO:0005737">
    <property type="term" value="C:cytoplasm"/>
    <property type="evidence" value="ECO:0007669"/>
    <property type="project" value="UniProtKB-SubCell"/>
</dbReference>
<evidence type="ECO:0000313" key="8">
    <source>
        <dbReference type="EMBL" id="STP03812.1"/>
    </source>
</evidence>
<dbReference type="GO" id="GO:0016430">
    <property type="term" value="F:tRNA (adenine-N6)-methyltransferase activity"/>
    <property type="evidence" value="ECO:0007669"/>
    <property type="project" value="UniProtKB-UniRule"/>
</dbReference>
<dbReference type="EMBL" id="UGHY01000002">
    <property type="protein sequence ID" value="STP03812.1"/>
    <property type="molecule type" value="Genomic_DNA"/>
</dbReference>
<dbReference type="GO" id="GO:0008033">
    <property type="term" value="P:tRNA processing"/>
    <property type="evidence" value="ECO:0007669"/>
    <property type="project" value="UniProtKB-UniRule"/>
</dbReference>
<dbReference type="Pfam" id="PF05175">
    <property type="entry name" value="MTS"/>
    <property type="match status" value="1"/>
</dbReference>
<evidence type="ECO:0000313" key="9">
    <source>
        <dbReference type="Proteomes" id="UP000254186"/>
    </source>
</evidence>
<dbReference type="InterPro" id="IPR050210">
    <property type="entry name" value="tRNA_Adenine-N(6)_MTase"/>
</dbReference>
<dbReference type="PANTHER" id="PTHR47739:SF1">
    <property type="entry name" value="TRNA1(VAL) (ADENINE(37)-N6)-METHYLTRANSFERASE"/>
    <property type="match status" value="1"/>
</dbReference>
<dbReference type="RefSeq" id="WP_262054164.1">
    <property type="nucleotide sequence ID" value="NZ_UGHY01000002.1"/>
</dbReference>
<keyword evidence="3 6" id="KW-0808">Transferase</keyword>
<dbReference type="PROSITE" id="PS00092">
    <property type="entry name" value="N6_MTASE"/>
    <property type="match status" value="1"/>
</dbReference>
<name>A0A377JJ42_HAEPA</name>
<evidence type="ECO:0000256" key="5">
    <source>
        <dbReference type="ARBA" id="ARBA00022694"/>
    </source>
</evidence>
<feature type="domain" description="Methyltransferase small" evidence="7">
    <location>
        <begin position="35"/>
        <end position="121"/>
    </location>
</feature>
<dbReference type="CDD" id="cd02440">
    <property type="entry name" value="AdoMet_MTases"/>
    <property type="match status" value="1"/>
</dbReference>
<dbReference type="InterPro" id="IPR002052">
    <property type="entry name" value="DNA_methylase_N6_adenine_CS"/>
</dbReference>
<evidence type="ECO:0000256" key="6">
    <source>
        <dbReference type="HAMAP-Rule" id="MF_01872"/>
    </source>
</evidence>
<evidence type="ECO:0000256" key="2">
    <source>
        <dbReference type="ARBA" id="ARBA00022603"/>
    </source>
</evidence>